<dbReference type="EMBL" id="MFNF01000031">
    <property type="protein sequence ID" value="OGH01619.1"/>
    <property type="molecule type" value="Genomic_DNA"/>
</dbReference>
<comment type="caution">
    <text evidence="1">The sequence shown here is derived from an EMBL/GenBank/DDBJ whole genome shotgun (WGS) entry which is preliminary data.</text>
</comment>
<organism evidence="1 2">
    <name type="scientific">Candidatus Lambdaproteobacteria bacterium RIFOXYD2_FULL_56_26</name>
    <dbReference type="NCBI Taxonomy" id="1817773"/>
    <lineage>
        <taxon>Bacteria</taxon>
        <taxon>Pseudomonadati</taxon>
        <taxon>Pseudomonadota</taxon>
        <taxon>Candidatus Lambdaproteobacteria</taxon>
    </lineage>
</organism>
<evidence type="ECO:0000313" key="2">
    <source>
        <dbReference type="Proteomes" id="UP000177583"/>
    </source>
</evidence>
<gene>
    <name evidence="1" type="ORF">A2557_00680</name>
</gene>
<dbReference type="Proteomes" id="UP000177583">
    <property type="component" value="Unassembled WGS sequence"/>
</dbReference>
<sequence length="433" mass="47051">MGPGDFQLELDGKMVKGAKTLPFLVANQAVGPNLRGEFFFLAPGTLGQLKAKVEGPRVGGLAYRWSIQGESAPVLSNLAEVQLQRPNPGPFTLALAVTVEVTGQTEPILLERNLKFFGSGPAEVKLLNPTEDTVVEPGAPVTLRAGGSDGLGRAPVVVWVVKNQNRRRVLGFGETLKTNLFETGYNQITALGLDWEGNELQSTAIGILVPDRKQPPQILAPLPQRVFEPGKPVVLFANGSGLSYRIDGEPAQTGGGAVRMDLSPGEHLFAVEGTYGKVEAKFFIVSKDQWAAEVVALQGKVLRQVRPGQWDPVAPFDRLPPGSVLKAESDGSAELQFKEGQVYRLRPKGSVRLLPQGGWQDNLDPKDLETLRILETAQLQETLDRLRPFVEQLPGLLERYRVQEVEALDGGQVDVILKKLATGELNIEEVILQ</sequence>
<dbReference type="AlphaFoldDB" id="A0A1F6GUA4"/>
<accession>A0A1F6GUA4</accession>
<protein>
    <submittedName>
        <fullName evidence="1">Uncharacterized protein</fullName>
    </submittedName>
</protein>
<name>A0A1F6GUA4_9PROT</name>
<proteinExistence type="predicted"/>
<evidence type="ECO:0000313" key="1">
    <source>
        <dbReference type="EMBL" id="OGH01619.1"/>
    </source>
</evidence>
<reference evidence="1 2" key="1">
    <citation type="journal article" date="2016" name="Nat. Commun.">
        <title>Thousands of microbial genomes shed light on interconnected biogeochemical processes in an aquifer system.</title>
        <authorList>
            <person name="Anantharaman K."/>
            <person name="Brown C.T."/>
            <person name="Hug L.A."/>
            <person name="Sharon I."/>
            <person name="Castelle C.J."/>
            <person name="Probst A.J."/>
            <person name="Thomas B.C."/>
            <person name="Singh A."/>
            <person name="Wilkins M.J."/>
            <person name="Karaoz U."/>
            <person name="Brodie E.L."/>
            <person name="Williams K.H."/>
            <person name="Hubbard S.S."/>
            <person name="Banfield J.F."/>
        </authorList>
    </citation>
    <scope>NUCLEOTIDE SEQUENCE [LARGE SCALE GENOMIC DNA]</scope>
</reference>